<evidence type="ECO:0000313" key="3">
    <source>
        <dbReference type="Proteomes" id="UP000249645"/>
    </source>
</evidence>
<comment type="caution">
    <text evidence="2">The sequence shown here is derived from an EMBL/GenBank/DDBJ whole genome shotgun (WGS) entry which is preliminary data.</text>
</comment>
<dbReference type="AlphaFoldDB" id="A0A2W5ED02"/>
<reference evidence="2 3" key="1">
    <citation type="submission" date="2017-11" db="EMBL/GenBank/DDBJ databases">
        <title>Infants hospitalized years apart are colonized by the same room-sourced microbial strains.</title>
        <authorList>
            <person name="Brooks B."/>
            <person name="Olm M.R."/>
            <person name="Firek B.A."/>
            <person name="Baker R."/>
            <person name="Thomas B.C."/>
            <person name="Morowitz M.J."/>
            <person name="Banfield J.F."/>
        </authorList>
    </citation>
    <scope>NUCLEOTIDE SEQUENCE [LARGE SCALE GENOMIC DNA]</scope>
    <source>
        <strain evidence="2">S2_009_000_R2_76</strain>
    </source>
</reference>
<organism evidence="2 3">
    <name type="scientific">Pseudopedobacter saltans</name>
    <dbReference type="NCBI Taxonomy" id="151895"/>
    <lineage>
        <taxon>Bacteria</taxon>
        <taxon>Pseudomonadati</taxon>
        <taxon>Bacteroidota</taxon>
        <taxon>Sphingobacteriia</taxon>
        <taxon>Sphingobacteriales</taxon>
        <taxon>Sphingobacteriaceae</taxon>
        <taxon>Pseudopedobacter</taxon>
    </lineage>
</organism>
<proteinExistence type="predicted"/>
<dbReference type="Pfam" id="PF16694">
    <property type="entry name" value="Cytochrome_P460"/>
    <property type="match status" value="1"/>
</dbReference>
<sequence length="155" mass="17485">MRNIAFFIVTISFLITSCHSNKVSKFNENATIHSMDSLINPQEWNVITTFTNRKNKTISILYGNEIASNYSNKNMDVKYPNGAKIALATWQSEEDPNWFGANIPDDAQSIEIVTIATNSNPGYSLYKGNNLNKIEVSDTTRVNKILSYRAMILPK</sequence>
<feature type="domain" description="Cytochrome P460" evidence="1">
    <location>
        <begin position="43"/>
        <end position="114"/>
    </location>
</feature>
<evidence type="ECO:0000259" key="1">
    <source>
        <dbReference type="Pfam" id="PF16694"/>
    </source>
</evidence>
<name>A0A2W5ED02_9SPHI</name>
<dbReference type="Proteomes" id="UP000249645">
    <property type="component" value="Unassembled WGS sequence"/>
</dbReference>
<dbReference type="PROSITE" id="PS51257">
    <property type="entry name" value="PROKAR_LIPOPROTEIN"/>
    <property type="match status" value="1"/>
</dbReference>
<evidence type="ECO:0000313" key="2">
    <source>
        <dbReference type="EMBL" id="PZP41901.1"/>
    </source>
</evidence>
<gene>
    <name evidence="2" type="ORF">DI598_17670</name>
</gene>
<dbReference type="EMBL" id="QFOI01000477">
    <property type="protein sequence ID" value="PZP41901.1"/>
    <property type="molecule type" value="Genomic_DNA"/>
</dbReference>
<protein>
    <recommendedName>
        <fullName evidence="1">Cytochrome P460 domain-containing protein</fullName>
    </recommendedName>
</protein>
<accession>A0A2W5ED02</accession>
<dbReference type="InterPro" id="IPR032033">
    <property type="entry name" value="Cytochrome_P460"/>
</dbReference>